<dbReference type="Proteomes" id="UP000533080">
    <property type="component" value="Unassembled WGS sequence"/>
</dbReference>
<dbReference type="InterPro" id="IPR047657">
    <property type="entry name" value="PmbA"/>
</dbReference>
<evidence type="ECO:0000256" key="1">
    <source>
        <dbReference type="SAM" id="MobiDB-lite"/>
    </source>
</evidence>
<feature type="domain" description="Metalloprotease TldD/E C-terminal" evidence="2">
    <location>
        <begin position="248"/>
        <end position="453"/>
    </location>
</feature>
<evidence type="ECO:0000259" key="2">
    <source>
        <dbReference type="Pfam" id="PF19289"/>
    </source>
</evidence>
<accession>A0A7Y4MPE3</accession>
<comment type="caution">
    <text evidence="3">The sequence shown here is derived from an EMBL/GenBank/DDBJ whole genome shotgun (WGS) entry which is preliminary data.</text>
</comment>
<feature type="region of interest" description="Disordered" evidence="1">
    <location>
        <begin position="115"/>
        <end position="146"/>
    </location>
</feature>
<dbReference type="GO" id="GO:0005829">
    <property type="term" value="C:cytosol"/>
    <property type="evidence" value="ECO:0007669"/>
    <property type="project" value="TreeGrafter"/>
</dbReference>
<dbReference type="GO" id="GO:0008237">
    <property type="term" value="F:metallopeptidase activity"/>
    <property type="evidence" value="ECO:0007669"/>
    <property type="project" value="InterPro"/>
</dbReference>
<dbReference type="InterPro" id="IPR045569">
    <property type="entry name" value="Metalloprtase-TldD/E_C"/>
</dbReference>
<gene>
    <name evidence="3" type="ORF">HNV28_05350</name>
</gene>
<organism evidence="3 4">
    <name type="scientific">Myxococcus xanthus</name>
    <dbReference type="NCBI Taxonomy" id="34"/>
    <lineage>
        <taxon>Bacteria</taxon>
        <taxon>Pseudomonadati</taxon>
        <taxon>Myxococcota</taxon>
        <taxon>Myxococcia</taxon>
        <taxon>Myxococcales</taxon>
        <taxon>Cystobacterineae</taxon>
        <taxon>Myxococcaceae</taxon>
        <taxon>Myxococcus</taxon>
    </lineage>
</organism>
<dbReference type="Pfam" id="PF19289">
    <property type="entry name" value="PmbA_TldD_3rd"/>
    <property type="match status" value="1"/>
</dbReference>
<dbReference type="InterPro" id="IPR036059">
    <property type="entry name" value="TldD/PmbA_sf"/>
</dbReference>
<dbReference type="AlphaFoldDB" id="A0A7Y4MPE3"/>
<dbReference type="GO" id="GO:0006508">
    <property type="term" value="P:proteolysis"/>
    <property type="evidence" value="ECO:0007669"/>
    <property type="project" value="InterPro"/>
</dbReference>
<feature type="region of interest" description="Disordered" evidence="1">
    <location>
        <begin position="1"/>
        <end position="20"/>
    </location>
</feature>
<name>A0A7Y4MPE3_MYXXA</name>
<sequence length="467" mass="49662">MCRRRQWMRGGSGSEEDSGVAAFAGLQPREWLTSAGEALESFTRHHAPSQAELFLAAERRLSFEYDAGTGRSIVNQGAALDAMARVSWDARQGMQTAPVGEAGALPLLLERTARQATSGRASPLPALPPQSGSPSVSSPPPLQPERAARRMRHFIETAVPPGSVVQAALLTQVSTWRALVRASGARRARTEWREELFVRCETPRGAVVDAVAFPETAEDDTVIAPLRHRLAEAVEALTGPAESLDRDLPLVLRPAVAAPLAAGLIWLLRGDVAAATPALARAVGRKLFPSVLSVVDDPNHPTGTRRVSMDDEGLSTDTLSLVDAGVLRGFLHASDTASRLGAPLNGRGFRTTMSPPTPEAVNPFLVPGGLAVLPAHYTELVARVETFTTMPRPGTVTLVAGGWEVRDGRRVRRIAPVELELPVLETFRALRGVGTDLTFFPTAEGCGTPTLVFPPLLAGAQGGQAAR</sequence>
<evidence type="ECO:0000313" key="3">
    <source>
        <dbReference type="EMBL" id="NOJ77771.1"/>
    </source>
</evidence>
<reference evidence="3 4" key="1">
    <citation type="submission" date="2020-05" db="EMBL/GenBank/DDBJ databases">
        <authorList>
            <person name="Whitworth D."/>
        </authorList>
    </citation>
    <scope>NUCLEOTIDE SEQUENCE [LARGE SCALE GENOMIC DNA]</scope>
    <source>
        <strain evidence="3 4">AM005</strain>
    </source>
</reference>
<dbReference type="PANTHER" id="PTHR43421:SF1">
    <property type="entry name" value="METALLOPROTEASE PMBA"/>
    <property type="match status" value="1"/>
</dbReference>
<dbReference type="EMBL" id="JABFNT010000012">
    <property type="protein sequence ID" value="NOJ77771.1"/>
    <property type="molecule type" value="Genomic_DNA"/>
</dbReference>
<protein>
    <submittedName>
        <fullName evidence="3">TldD/PmbA family protein</fullName>
    </submittedName>
</protein>
<proteinExistence type="predicted"/>
<dbReference type="SUPFAM" id="SSF111283">
    <property type="entry name" value="Putative modulator of DNA gyrase, PmbA/TldD"/>
    <property type="match status" value="1"/>
</dbReference>
<dbReference type="PANTHER" id="PTHR43421">
    <property type="entry name" value="METALLOPROTEASE PMBA"/>
    <property type="match status" value="1"/>
</dbReference>
<evidence type="ECO:0000313" key="4">
    <source>
        <dbReference type="Proteomes" id="UP000533080"/>
    </source>
</evidence>